<sequence>MTGPGTARQEWREFRAALGELWRELRADPQPLPVLYLDCDGCGREHQCRNARLTRVGRHGPSRGGEGPRAGGESGRFRWPVALEVLIVLEGFLELVFEDDDPAGGFQ</sequence>
<keyword evidence="2" id="KW-1185">Reference proteome</keyword>
<proteinExistence type="predicted"/>
<dbReference type="EMBL" id="FZNR01000018">
    <property type="protein sequence ID" value="SNS58654.1"/>
    <property type="molecule type" value="Genomic_DNA"/>
</dbReference>
<reference evidence="1 2" key="1">
    <citation type="submission" date="2017-06" db="EMBL/GenBank/DDBJ databases">
        <authorList>
            <person name="Kim H.J."/>
            <person name="Triplett B.A."/>
        </authorList>
    </citation>
    <scope>NUCLEOTIDE SEQUENCE [LARGE SCALE GENOMIC DNA]</scope>
    <source>
        <strain evidence="1 2">DSM 43151</strain>
    </source>
</reference>
<organism evidence="1 2">
    <name type="scientific">Actinoplanes regularis</name>
    <dbReference type="NCBI Taxonomy" id="52697"/>
    <lineage>
        <taxon>Bacteria</taxon>
        <taxon>Bacillati</taxon>
        <taxon>Actinomycetota</taxon>
        <taxon>Actinomycetes</taxon>
        <taxon>Micromonosporales</taxon>
        <taxon>Micromonosporaceae</taxon>
        <taxon>Actinoplanes</taxon>
    </lineage>
</organism>
<dbReference type="AlphaFoldDB" id="A0A239FS25"/>
<accession>A0A239FS25</accession>
<dbReference type="Proteomes" id="UP000198415">
    <property type="component" value="Unassembled WGS sequence"/>
</dbReference>
<name>A0A239FS25_9ACTN</name>
<protein>
    <submittedName>
        <fullName evidence="1">Uncharacterized protein</fullName>
    </submittedName>
</protein>
<evidence type="ECO:0000313" key="1">
    <source>
        <dbReference type="EMBL" id="SNS58654.1"/>
    </source>
</evidence>
<gene>
    <name evidence="1" type="ORF">SAMN06264365_118179</name>
</gene>
<evidence type="ECO:0000313" key="2">
    <source>
        <dbReference type="Proteomes" id="UP000198415"/>
    </source>
</evidence>
<feature type="non-terminal residue" evidence="1">
    <location>
        <position position="107"/>
    </location>
</feature>